<proteinExistence type="predicted"/>
<protein>
    <submittedName>
        <fullName evidence="2">Uncharacterized protein</fullName>
    </submittedName>
</protein>
<accession>A0A4P6JW16</accession>
<dbReference type="RefSeq" id="WP_129890229.1">
    <property type="nucleotide sequence ID" value="NZ_CP035758.1"/>
</dbReference>
<feature type="transmembrane region" description="Helical" evidence="1">
    <location>
        <begin position="91"/>
        <end position="112"/>
    </location>
</feature>
<evidence type="ECO:0000256" key="1">
    <source>
        <dbReference type="SAM" id="Phobius"/>
    </source>
</evidence>
<feature type="transmembrane region" description="Helical" evidence="1">
    <location>
        <begin position="34"/>
        <end position="54"/>
    </location>
</feature>
<reference evidence="2 3" key="1">
    <citation type="submission" date="2019-01" db="EMBL/GenBank/DDBJ databases">
        <title>Ktedonosporobacter rubrisoli SCAWS-G2.</title>
        <authorList>
            <person name="Huang Y."/>
            <person name="Yan B."/>
        </authorList>
    </citation>
    <scope>NUCLEOTIDE SEQUENCE [LARGE SCALE GENOMIC DNA]</scope>
    <source>
        <strain evidence="2 3">SCAWS-G2</strain>
    </source>
</reference>
<feature type="transmembrane region" description="Helical" evidence="1">
    <location>
        <begin position="61"/>
        <end position="79"/>
    </location>
</feature>
<feature type="transmembrane region" description="Helical" evidence="1">
    <location>
        <begin position="9"/>
        <end position="28"/>
    </location>
</feature>
<organism evidence="2 3">
    <name type="scientific">Ktedonosporobacter rubrisoli</name>
    <dbReference type="NCBI Taxonomy" id="2509675"/>
    <lineage>
        <taxon>Bacteria</taxon>
        <taxon>Bacillati</taxon>
        <taxon>Chloroflexota</taxon>
        <taxon>Ktedonobacteria</taxon>
        <taxon>Ktedonobacterales</taxon>
        <taxon>Ktedonosporobacteraceae</taxon>
        <taxon>Ktedonosporobacter</taxon>
    </lineage>
</organism>
<dbReference type="Proteomes" id="UP000290365">
    <property type="component" value="Chromosome"/>
</dbReference>
<evidence type="ECO:0000313" key="2">
    <source>
        <dbReference type="EMBL" id="QBD79176.1"/>
    </source>
</evidence>
<dbReference type="KEGG" id="kbs:EPA93_25630"/>
<name>A0A4P6JW16_KTERU</name>
<dbReference type="EMBL" id="CP035758">
    <property type="protein sequence ID" value="QBD79176.1"/>
    <property type="molecule type" value="Genomic_DNA"/>
</dbReference>
<evidence type="ECO:0000313" key="3">
    <source>
        <dbReference type="Proteomes" id="UP000290365"/>
    </source>
</evidence>
<gene>
    <name evidence="2" type="ORF">EPA93_25630</name>
</gene>
<sequence length="128" mass="13553">MVVRVTTMVLRIAALLALILGILFWVNLLGGGLVMVHMLLGLIVTLAVWILGGVMLANKNIGLGLGAIVLGLIVLILGMTQRTLLIGSMHWLIQVIHLLLGLGAIGIGEAIAARYKRESAQAVQSVRS</sequence>
<keyword evidence="1" id="KW-0812">Transmembrane</keyword>
<dbReference type="AlphaFoldDB" id="A0A4P6JW16"/>
<keyword evidence="1" id="KW-0472">Membrane</keyword>
<keyword evidence="1" id="KW-1133">Transmembrane helix</keyword>
<keyword evidence="3" id="KW-1185">Reference proteome</keyword>